<accession>A0AAE0F7G6</accession>
<feature type="non-terminal residue" evidence="2">
    <location>
        <position position="113"/>
    </location>
</feature>
<feature type="non-terminal residue" evidence="2">
    <location>
        <position position="1"/>
    </location>
</feature>
<proteinExistence type="predicted"/>
<name>A0AAE0F7G6_9CHLO</name>
<organism evidence="2 3">
    <name type="scientific">Cymbomonas tetramitiformis</name>
    <dbReference type="NCBI Taxonomy" id="36881"/>
    <lineage>
        <taxon>Eukaryota</taxon>
        <taxon>Viridiplantae</taxon>
        <taxon>Chlorophyta</taxon>
        <taxon>Pyramimonadophyceae</taxon>
        <taxon>Pyramimonadales</taxon>
        <taxon>Pyramimonadaceae</taxon>
        <taxon>Cymbomonas</taxon>
    </lineage>
</organism>
<sequence>GSLEHLCVEMTVPVEVLPESAATVETIPITPPPASHDEQPVDPMVERATEDGGMMELRVHAPGAADEAEEHKATGSKPPDTEVDLREGSQRKRRRLHTGPAAVDSEGKSPGTV</sequence>
<evidence type="ECO:0000313" key="3">
    <source>
        <dbReference type="Proteomes" id="UP001190700"/>
    </source>
</evidence>
<gene>
    <name evidence="2" type="ORF">CYMTET_36553</name>
</gene>
<dbReference type="Proteomes" id="UP001190700">
    <property type="component" value="Unassembled WGS sequence"/>
</dbReference>
<feature type="region of interest" description="Disordered" evidence="1">
    <location>
        <begin position="60"/>
        <end position="113"/>
    </location>
</feature>
<keyword evidence="3" id="KW-1185">Reference proteome</keyword>
<evidence type="ECO:0000313" key="2">
    <source>
        <dbReference type="EMBL" id="KAK3254227.1"/>
    </source>
</evidence>
<feature type="compositionally biased region" description="Basic and acidic residues" evidence="1">
    <location>
        <begin position="69"/>
        <end position="90"/>
    </location>
</feature>
<comment type="caution">
    <text evidence="2">The sequence shown here is derived from an EMBL/GenBank/DDBJ whole genome shotgun (WGS) entry which is preliminary data.</text>
</comment>
<dbReference type="EMBL" id="LGRX02023879">
    <property type="protein sequence ID" value="KAK3254227.1"/>
    <property type="molecule type" value="Genomic_DNA"/>
</dbReference>
<protein>
    <submittedName>
        <fullName evidence="2">Uncharacterized protein</fullName>
    </submittedName>
</protein>
<reference evidence="2 3" key="1">
    <citation type="journal article" date="2015" name="Genome Biol. Evol.">
        <title>Comparative Genomics of a Bacterivorous Green Alga Reveals Evolutionary Causalities and Consequences of Phago-Mixotrophic Mode of Nutrition.</title>
        <authorList>
            <person name="Burns J.A."/>
            <person name="Paasch A."/>
            <person name="Narechania A."/>
            <person name="Kim E."/>
        </authorList>
    </citation>
    <scope>NUCLEOTIDE SEQUENCE [LARGE SCALE GENOMIC DNA]</scope>
    <source>
        <strain evidence="2 3">PLY_AMNH</strain>
    </source>
</reference>
<dbReference type="AlphaFoldDB" id="A0AAE0F7G6"/>
<evidence type="ECO:0000256" key="1">
    <source>
        <dbReference type="SAM" id="MobiDB-lite"/>
    </source>
</evidence>
<feature type="region of interest" description="Disordered" evidence="1">
    <location>
        <begin position="23"/>
        <end position="42"/>
    </location>
</feature>